<sequence>MTSGILEKLVAFFEGDPAVKKVARDPSITAELLLLFRVALADGKVEQSEMEMLKRIAKEAFGIEPDSFAEVVRYLHEFGYETSGKQAAEIFRAMPYERKKALVEHMEAIARSDHNLDEREAALIRRTIEKLNEDSGAA</sequence>
<organism evidence="2 3">
    <name type="scientific">Zhengella mangrovi</name>
    <dbReference type="NCBI Taxonomy" id="1982044"/>
    <lineage>
        <taxon>Bacteria</taxon>
        <taxon>Pseudomonadati</taxon>
        <taxon>Pseudomonadota</taxon>
        <taxon>Alphaproteobacteria</taxon>
        <taxon>Hyphomicrobiales</taxon>
        <taxon>Notoacmeibacteraceae</taxon>
        <taxon>Zhengella</taxon>
    </lineage>
</organism>
<dbReference type="SUPFAM" id="SSF158682">
    <property type="entry name" value="TerB-like"/>
    <property type="match status" value="1"/>
</dbReference>
<gene>
    <name evidence="2" type="ORF">CSC94_07195</name>
</gene>
<dbReference type="RefSeq" id="WP_099305969.1">
    <property type="nucleotide sequence ID" value="NZ_PDVP01000003.1"/>
</dbReference>
<evidence type="ECO:0000259" key="1">
    <source>
        <dbReference type="Pfam" id="PF05099"/>
    </source>
</evidence>
<evidence type="ECO:0000313" key="3">
    <source>
        <dbReference type="Proteomes" id="UP000221168"/>
    </source>
</evidence>
<keyword evidence="3" id="KW-1185">Reference proteome</keyword>
<accession>A0A2G1QQM4</accession>
<feature type="domain" description="Co-chaperone DjlA N-terminal" evidence="1">
    <location>
        <begin position="32"/>
        <end position="131"/>
    </location>
</feature>
<dbReference type="EMBL" id="PDVP01000003">
    <property type="protein sequence ID" value="PHP67802.1"/>
    <property type="molecule type" value="Genomic_DNA"/>
</dbReference>
<protein>
    <recommendedName>
        <fullName evidence="1">Co-chaperone DjlA N-terminal domain-containing protein</fullName>
    </recommendedName>
</protein>
<name>A0A2G1QQM4_9HYPH</name>
<dbReference type="InterPro" id="IPR007791">
    <property type="entry name" value="DjlA_N"/>
</dbReference>
<dbReference type="OrthoDB" id="8114393at2"/>
<reference evidence="2 3" key="1">
    <citation type="submission" date="2017-10" db="EMBL/GenBank/DDBJ databases">
        <title>Sedimentibacterium mangrovi gen. nov., sp. nov., a novel member of family Phyllobacteriacea isolated from mangrove sediment.</title>
        <authorList>
            <person name="Liao H."/>
            <person name="Tian Y."/>
        </authorList>
    </citation>
    <scope>NUCLEOTIDE SEQUENCE [LARGE SCALE GENOMIC DNA]</scope>
    <source>
        <strain evidence="2 3">X9-2-2</strain>
    </source>
</reference>
<proteinExistence type="predicted"/>
<dbReference type="InterPro" id="IPR029024">
    <property type="entry name" value="TerB-like"/>
</dbReference>
<dbReference type="Proteomes" id="UP000221168">
    <property type="component" value="Unassembled WGS sequence"/>
</dbReference>
<comment type="caution">
    <text evidence="2">The sequence shown here is derived from an EMBL/GenBank/DDBJ whole genome shotgun (WGS) entry which is preliminary data.</text>
</comment>
<dbReference type="Pfam" id="PF05099">
    <property type="entry name" value="TerB"/>
    <property type="match status" value="1"/>
</dbReference>
<dbReference type="AlphaFoldDB" id="A0A2G1QQM4"/>
<dbReference type="Gene3D" id="1.10.3680.10">
    <property type="entry name" value="TerB-like"/>
    <property type="match status" value="1"/>
</dbReference>
<evidence type="ECO:0000313" key="2">
    <source>
        <dbReference type="EMBL" id="PHP67802.1"/>
    </source>
</evidence>